<evidence type="ECO:0000313" key="5">
    <source>
        <dbReference type="Proteomes" id="UP000517252"/>
    </source>
</evidence>
<proteinExistence type="predicted"/>
<feature type="region of interest" description="Disordered" evidence="2">
    <location>
        <begin position="352"/>
        <end position="397"/>
    </location>
</feature>
<feature type="compositionally biased region" description="Acidic residues" evidence="2">
    <location>
        <begin position="525"/>
        <end position="547"/>
    </location>
</feature>
<evidence type="ECO:0000313" key="4">
    <source>
        <dbReference type="EMBL" id="GFP57861.1"/>
    </source>
</evidence>
<dbReference type="AlphaFoldDB" id="A0A6V8QYP3"/>
<sequence length="589" mass="65006">MFFDPEFLDRRLAGKGLEPLSQAADPRRNPTLSNPAQPPTSRIAIPLFSKPADYVPGSGPPLRPISLLPAGDSTAYIIERVLLPSPGPAANGKPLPKRMAYLIGWRDLRAASMLVPAMQVLEYVAPRTLEEFEAKLEQEVDDEKEKLRNELKSGVAAPQKKRKRGRPPAHSQIKSATVAEPVAVTPTKPRHKKGVISLSTPQKSRLADFEWLSEEDGSPSRQIAEEQFQSLHGFLPEPVEEGSSVAGDTTDHLPRDLVHPIRGAPQTDLIQLVGSDLGNKEQLSALPNPEVARIKTPISADSGLQTPATNKHSLPTTLALSVDERNRGKQPLCLPPSSSSTPPIPPVVQTAQAIQKQEEKQNPLINLEEGVKVDQKPKQSKKRRRSEDGSAMTETQEDKGWVVERIEDVEYYEVDGHGLVRYFRVSWEGDWPPDQKRTWEPEENIPPNLVRNFFKNSKHKRRALSRLGTVGQSQSQSHPEGTGRAAKQSGSSSRSAHKQGSSLKQSKLSWPAVRRKYKSVSEAFAGEDPDSPPEMMDDGYDAEEEELSESRQNEYFVVTEDGDDDIHGRSLWPSAGALSTAFGVLRGLQ</sequence>
<evidence type="ECO:0000259" key="3">
    <source>
        <dbReference type="Pfam" id="PF00385"/>
    </source>
</evidence>
<evidence type="ECO:0000256" key="2">
    <source>
        <dbReference type="SAM" id="MobiDB-lite"/>
    </source>
</evidence>
<name>A0A6V8QYP3_TRIAP</name>
<feature type="region of interest" description="Disordered" evidence="2">
    <location>
        <begin position="14"/>
        <end position="41"/>
    </location>
</feature>
<reference evidence="4 5" key="1">
    <citation type="submission" date="2020-07" db="EMBL/GenBank/DDBJ databases">
        <title>Trichoderma asperellum IC-1 whole genome shotgun sequence.</title>
        <authorList>
            <person name="Kanamasa S."/>
            <person name="Takahashi H."/>
        </authorList>
    </citation>
    <scope>NUCLEOTIDE SEQUENCE [LARGE SCALE GENOMIC DNA]</scope>
    <source>
        <strain evidence="4 5">IC-1</strain>
    </source>
</reference>
<protein>
    <recommendedName>
        <fullName evidence="3">Chromo domain-containing protein</fullName>
    </recommendedName>
</protein>
<feature type="region of interest" description="Disordered" evidence="2">
    <location>
        <begin position="138"/>
        <end position="199"/>
    </location>
</feature>
<feature type="region of interest" description="Disordered" evidence="2">
    <location>
        <begin position="431"/>
        <end position="509"/>
    </location>
</feature>
<dbReference type="Gene3D" id="2.40.50.40">
    <property type="match status" value="1"/>
</dbReference>
<dbReference type="InterPro" id="IPR023780">
    <property type="entry name" value="Chromo_domain"/>
</dbReference>
<comment type="subunit">
    <text evidence="1">Component of the NuA4 histone acetyltransferase complex.</text>
</comment>
<comment type="caution">
    <text evidence="4">The sequence shown here is derived from an EMBL/GenBank/DDBJ whole genome shotgun (WGS) entry which is preliminary data.</text>
</comment>
<dbReference type="Pfam" id="PF00385">
    <property type="entry name" value="Chromo"/>
    <property type="match status" value="1"/>
</dbReference>
<dbReference type="EMBL" id="BLZH01000009">
    <property type="protein sequence ID" value="GFP57861.1"/>
    <property type="molecule type" value="Genomic_DNA"/>
</dbReference>
<gene>
    <name evidence="4" type="ORF">TASIC1_0009019800</name>
</gene>
<accession>A0A6V8QYP3</accession>
<feature type="compositionally biased region" description="Low complexity" evidence="2">
    <location>
        <begin position="498"/>
        <end position="509"/>
    </location>
</feature>
<dbReference type="CDD" id="cd00024">
    <property type="entry name" value="CD_CSD"/>
    <property type="match status" value="1"/>
</dbReference>
<dbReference type="SUPFAM" id="SSF54160">
    <property type="entry name" value="Chromo domain-like"/>
    <property type="match status" value="1"/>
</dbReference>
<feature type="region of interest" description="Disordered" evidence="2">
    <location>
        <begin position="521"/>
        <end position="554"/>
    </location>
</feature>
<feature type="compositionally biased region" description="Basic and acidic residues" evidence="2">
    <location>
        <begin position="138"/>
        <end position="151"/>
    </location>
</feature>
<evidence type="ECO:0000256" key="1">
    <source>
        <dbReference type="ARBA" id="ARBA00011353"/>
    </source>
</evidence>
<dbReference type="Proteomes" id="UP000517252">
    <property type="component" value="Unassembled WGS sequence"/>
</dbReference>
<dbReference type="OrthoDB" id="3543857at2759"/>
<feature type="compositionally biased region" description="Polar residues" evidence="2">
    <location>
        <begin position="470"/>
        <end position="479"/>
    </location>
</feature>
<organism evidence="4 5">
    <name type="scientific">Trichoderma asperellum</name>
    <name type="common">Filamentous fungus</name>
    <dbReference type="NCBI Taxonomy" id="101201"/>
    <lineage>
        <taxon>Eukaryota</taxon>
        <taxon>Fungi</taxon>
        <taxon>Dikarya</taxon>
        <taxon>Ascomycota</taxon>
        <taxon>Pezizomycotina</taxon>
        <taxon>Sordariomycetes</taxon>
        <taxon>Hypocreomycetidae</taxon>
        <taxon>Hypocreales</taxon>
        <taxon>Hypocreaceae</taxon>
        <taxon>Trichoderma</taxon>
    </lineage>
</organism>
<feature type="domain" description="Chromo" evidence="3">
    <location>
        <begin position="401"/>
        <end position="455"/>
    </location>
</feature>
<dbReference type="InterPro" id="IPR016197">
    <property type="entry name" value="Chromo-like_dom_sf"/>
</dbReference>